<organism evidence="1 2">
    <name type="scientific">Metabacillus lacus</name>
    <dbReference type="NCBI Taxonomy" id="1983721"/>
    <lineage>
        <taxon>Bacteria</taxon>
        <taxon>Bacillati</taxon>
        <taxon>Bacillota</taxon>
        <taxon>Bacilli</taxon>
        <taxon>Bacillales</taxon>
        <taxon>Bacillaceae</taxon>
        <taxon>Metabacillus</taxon>
    </lineage>
</organism>
<accession>A0A7X2J1F6</accession>
<proteinExistence type="predicted"/>
<dbReference type="Proteomes" id="UP000448867">
    <property type="component" value="Unassembled WGS sequence"/>
</dbReference>
<dbReference type="OrthoDB" id="2855529at2"/>
<evidence type="ECO:0000313" key="2">
    <source>
        <dbReference type="Proteomes" id="UP000448867"/>
    </source>
</evidence>
<protein>
    <submittedName>
        <fullName evidence="1">Uncharacterized protein</fullName>
    </submittedName>
</protein>
<comment type="caution">
    <text evidence="1">The sequence shown here is derived from an EMBL/GenBank/DDBJ whole genome shotgun (WGS) entry which is preliminary data.</text>
</comment>
<sequence>MDRNQLQHIFSEIGISILKNDNFIREDKGYYENFNQIELDGEQWVFFEMNFEQRPRPKKENKKTFYNETEAINYFFLKTLKKEYASSKIHQTNKSVSKINSIEGLKHYFQQVGIPEEYYSMSTTKPQILYTEIIDNKIIVSYLDENKQKRFNTIPLEVRRGIFVMYKLTYGFYLLKKIEKEFIDKGILTKNFTDEDVEVFIK</sequence>
<gene>
    <name evidence="1" type="ORF">GJU40_16265</name>
</gene>
<dbReference type="EMBL" id="WKKI01000042">
    <property type="protein sequence ID" value="MRX73696.1"/>
    <property type="molecule type" value="Genomic_DNA"/>
</dbReference>
<keyword evidence="2" id="KW-1185">Reference proteome</keyword>
<dbReference type="RefSeq" id="WP_154309158.1">
    <property type="nucleotide sequence ID" value="NZ_WKKI01000042.1"/>
</dbReference>
<dbReference type="AlphaFoldDB" id="A0A7X2J1F6"/>
<evidence type="ECO:0000313" key="1">
    <source>
        <dbReference type="EMBL" id="MRX73696.1"/>
    </source>
</evidence>
<name>A0A7X2J1F6_9BACI</name>
<reference evidence="1 2" key="1">
    <citation type="submission" date="2019-11" db="EMBL/GenBank/DDBJ databases">
        <title>Bacillus lacus genome.</title>
        <authorList>
            <person name="Allen C.J."/>
            <person name="Newman J.D."/>
        </authorList>
    </citation>
    <scope>NUCLEOTIDE SEQUENCE [LARGE SCALE GENOMIC DNA]</scope>
    <source>
        <strain evidence="1 2">KCTC 33946</strain>
    </source>
</reference>